<name>L8EAR7_HUMAN</name>
<evidence type="ECO:0000313" key="1">
    <source>
        <dbReference type="EMBL" id="CCQ43876.1"/>
    </source>
</evidence>
<gene>
    <name evidence="1" type="primary">IP6K1</name>
</gene>
<dbReference type="ChiTaRS" id="IP6K1">
    <property type="organism name" value="human"/>
</dbReference>
<accession>L8EAR7</accession>
<protein>
    <submittedName>
        <fullName evidence="1">Alternative protein IP6K1</fullName>
    </submittedName>
</protein>
<reference evidence="1" key="1">
    <citation type="journal article" date="2013" name="PLoS ONE">
        <title>Direct detection of alternative open reading frames translation products in human significantly expands the proteome.</title>
        <authorList>
            <person name="Vanderperre B."/>
            <person name="Lucier J.-F."/>
            <person name="Motard J."/>
            <person name="Tremblay G."/>
            <person name="Vanderperre S."/>
            <person name="Wisztorski M."/>
            <person name="Salzet M."/>
            <person name="Boisvert F.-M."/>
            <person name="Roucou X."/>
        </authorList>
    </citation>
    <scope>NUCLEOTIDE SEQUENCE</scope>
</reference>
<proteinExistence type="predicted"/>
<dbReference type="AlphaFoldDB" id="L8EAR7"/>
<dbReference type="EMBL" id="HF584379">
    <property type="protein sequence ID" value="CCQ43876.1"/>
    <property type="molecule type" value="Genomic_DNA"/>
</dbReference>
<dbReference type="OrthoDB" id="2573163at2759"/>
<sequence>MTPPCMMGQTEATCLAWRTSSASWNRCGTRTSRPCSGPPEPLPLHCRQGPLF</sequence>
<organism evidence="1">
    <name type="scientific">Homo sapiens</name>
    <name type="common">Human</name>
    <dbReference type="NCBI Taxonomy" id="9606"/>
    <lineage>
        <taxon>Eukaryota</taxon>
        <taxon>Metazoa</taxon>
        <taxon>Chordata</taxon>
        <taxon>Craniata</taxon>
        <taxon>Vertebrata</taxon>
        <taxon>Euteleostomi</taxon>
        <taxon>Mammalia</taxon>
        <taxon>Eutheria</taxon>
        <taxon>Euarchontoglires</taxon>
        <taxon>Primates</taxon>
        <taxon>Haplorrhini</taxon>
        <taxon>Catarrhini</taxon>
        <taxon>Hominidae</taxon>
        <taxon>Homo</taxon>
    </lineage>
</organism>